<comment type="similarity">
    <text evidence="2">Belongs to the iron-containing alcohol dehydrogenase family.</text>
</comment>
<sequence length="384" mass="40281">MNNFEFRTVPCVVMEAGITNRLGQVLRDRYTGTQVCLVTDHYLHTCGVLDQALASMAAAGWQVQVIDDVVADPPEHVVLEAARQARAVGADLVVGLGGGSSMDVAKLLAVLLGSDQPLTDMYGIGKVTGGRLPLVQIPTTAGTGSEVTPVSIVTTGETTKSGVVSPTLYADLAILDATLTLGLPSRSTAATGIDAMVHAIEAYTSKKLKNPISDMLAIKALQLLSTNILTACRDGQNLAAREAMLLGAMLAGQAFANAPVAAVHALAYPIGGIFHVPHGLSNALVLPHVLRFNAAAAAPLYAQLAEVMVPGCAGSDEARTITLISTLEDIAEATGIERQLRQVGVQESDLRRMAQDAMKQTRLLGNNPREVHEDDAYDIYAAAL</sequence>
<dbReference type="CDD" id="cd08193">
    <property type="entry name" value="HVD"/>
    <property type="match status" value="1"/>
</dbReference>
<reference evidence="7 8" key="1">
    <citation type="submission" date="2017-08" db="EMBL/GenBank/DDBJ databases">
        <authorList>
            <person name="Park S.-J."/>
            <person name="Kim H."/>
        </authorList>
    </citation>
    <scope>NUCLEOTIDE SEQUENCE [LARGE SCALE GENOMIC DNA]</scope>
    <source>
        <strain evidence="8">ye3</strain>
    </source>
</reference>
<evidence type="ECO:0000259" key="6">
    <source>
        <dbReference type="Pfam" id="PF25137"/>
    </source>
</evidence>
<evidence type="ECO:0000259" key="5">
    <source>
        <dbReference type="Pfam" id="PF00465"/>
    </source>
</evidence>
<dbReference type="EMBL" id="CP022987">
    <property type="protein sequence ID" value="QAA94910.1"/>
    <property type="molecule type" value="Genomic_DNA"/>
</dbReference>
<evidence type="ECO:0000313" key="7">
    <source>
        <dbReference type="EMBL" id="QAA94910.1"/>
    </source>
</evidence>
<dbReference type="GO" id="GO:0004022">
    <property type="term" value="F:alcohol dehydrogenase (NAD+) activity"/>
    <property type="evidence" value="ECO:0007669"/>
    <property type="project" value="TreeGrafter"/>
</dbReference>
<accession>A0A410GF38</accession>
<keyword evidence="4" id="KW-0520">NAD</keyword>
<dbReference type="PANTHER" id="PTHR11496:SF102">
    <property type="entry name" value="ALCOHOL DEHYDROGENASE 4"/>
    <property type="match status" value="1"/>
</dbReference>
<keyword evidence="3" id="KW-0560">Oxidoreductase</keyword>
<dbReference type="RefSeq" id="WP_128355907.1">
    <property type="nucleotide sequence ID" value="NZ_CP022987.1"/>
</dbReference>
<dbReference type="Pfam" id="PF25137">
    <property type="entry name" value="ADH_Fe_C"/>
    <property type="match status" value="1"/>
</dbReference>
<evidence type="ECO:0000256" key="1">
    <source>
        <dbReference type="ARBA" id="ARBA00001962"/>
    </source>
</evidence>
<keyword evidence="8" id="KW-1185">Reference proteome</keyword>
<dbReference type="InterPro" id="IPR039697">
    <property type="entry name" value="Alcohol_dehydrogenase_Fe"/>
</dbReference>
<dbReference type="Gene3D" id="1.20.1090.10">
    <property type="entry name" value="Dehydroquinate synthase-like - alpha domain"/>
    <property type="match status" value="1"/>
</dbReference>
<dbReference type="PROSITE" id="PS00913">
    <property type="entry name" value="ADH_IRON_1"/>
    <property type="match status" value="1"/>
</dbReference>
<dbReference type="InterPro" id="IPR018211">
    <property type="entry name" value="ADH_Fe_CS"/>
</dbReference>
<gene>
    <name evidence="7" type="ORF">CKA81_14390</name>
</gene>
<dbReference type="OrthoDB" id="9815791at2"/>
<organism evidence="7 8">
    <name type="scientific">Pollutimonas thiosulfatoxidans</name>
    <dbReference type="NCBI Taxonomy" id="2028345"/>
    <lineage>
        <taxon>Bacteria</taxon>
        <taxon>Pseudomonadati</taxon>
        <taxon>Pseudomonadota</taxon>
        <taxon>Betaproteobacteria</taxon>
        <taxon>Burkholderiales</taxon>
        <taxon>Alcaligenaceae</taxon>
        <taxon>Pollutimonas</taxon>
    </lineage>
</organism>
<dbReference type="SUPFAM" id="SSF56796">
    <property type="entry name" value="Dehydroquinate synthase-like"/>
    <property type="match status" value="1"/>
</dbReference>
<dbReference type="Gene3D" id="3.40.50.1970">
    <property type="match status" value="1"/>
</dbReference>
<dbReference type="InterPro" id="IPR001670">
    <property type="entry name" value="ADH_Fe/GldA"/>
</dbReference>
<name>A0A410GF38_9BURK</name>
<evidence type="ECO:0000313" key="8">
    <source>
        <dbReference type="Proteomes" id="UP000283474"/>
    </source>
</evidence>
<dbReference type="FunFam" id="3.40.50.1970:FF:000003">
    <property type="entry name" value="Alcohol dehydrogenase, iron-containing"/>
    <property type="match status" value="1"/>
</dbReference>
<dbReference type="Proteomes" id="UP000283474">
    <property type="component" value="Chromosome"/>
</dbReference>
<dbReference type="GO" id="GO:0046872">
    <property type="term" value="F:metal ion binding"/>
    <property type="evidence" value="ECO:0007669"/>
    <property type="project" value="InterPro"/>
</dbReference>
<dbReference type="FunFam" id="1.20.1090.10:FF:000001">
    <property type="entry name" value="Aldehyde-alcohol dehydrogenase"/>
    <property type="match status" value="1"/>
</dbReference>
<feature type="domain" description="Alcohol dehydrogenase iron-type/glycerol dehydrogenase GldA" evidence="5">
    <location>
        <begin position="12"/>
        <end position="176"/>
    </location>
</feature>
<dbReference type="KEGG" id="pus:CKA81_14390"/>
<dbReference type="Pfam" id="PF00465">
    <property type="entry name" value="Fe-ADH"/>
    <property type="match status" value="1"/>
</dbReference>
<evidence type="ECO:0000256" key="4">
    <source>
        <dbReference type="ARBA" id="ARBA00023027"/>
    </source>
</evidence>
<comment type="cofactor">
    <cofactor evidence="1">
        <name>Fe cation</name>
        <dbReference type="ChEBI" id="CHEBI:24875"/>
    </cofactor>
</comment>
<feature type="domain" description="Fe-containing alcohol dehydrogenase-like C-terminal" evidence="6">
    <location>
        <begin position="188"/>
        <end position="383"/>
    </location>
</feature>
<dbReference type="PANTHER" id="PTHR11496">
    <property type="entry name" value="ALCOHOL DEHYDROGENASE"/>
    <property type="match status" value="1"/>
</dbReference>
<evidence type="ECO:0000256" key="3">
    <source>
        <dbReference type="ARBA" id="ARBA00023002"/>
    </source>
</evidence>
<proteinExistence type="inferred from homology"/>
<protein>
    <submittedName>
        <fullName evidence="7">Alcohol dehydrogenase</fullName>
    </submittedName>
</protein>
<evidence type="ECO:0000256" key="2">
    <source>
        <dbReference type="ARBA" id="ARBA00007358"/>
    </source>
</evidence>
<dbReference type="InterPro" id="IPR056798">
    <property type="entry name" value="ADH_Fe_C"/>
</dbReference>
<dbReference type="AlphaFoldDB" id="A0A410GF38"/>